<evidence type="ECO:0000313" key="3">
    <source>
        <dbReference type="Proteomes" id="UP000316621"/>
    </source>
</evidence>
<gene>
    <name evidence="2" type="ORF">C5167_008169</name>
</gene>
<keyword evidence="1" id="KW-0472">Membrane</keyword>
<accession>A0A4Y7JTS0</accession>
<organism evidence="2 3">
    <name type="scientific">Papaver somniferum</name>
    <name type="common">Opium poppy</name>
    <dbReference type="NCBI Taxonomy" id="3469"/>
    <lineage>
        <taxon>Eukaryota</taxon>
        <taxon>Viridiplantae</taxon>
        <taxon>Streptophyta</taxon>
        <taxon>Embryophyta</taxon>
        <taxon>Tracheophyta</taxon>
        <taxon>Spermatophyta</taxon>
        <taxon>Magnoliopsida</taxon>
        <taxon>Ranunculales</taxon>
        <taxon>Papaveraceae</taxon>
        <taxon>Papaveroideae</taxon>
        <taxon>Papaver</taxon>
    </lineage>
</organism>
<evidence type="ECO:0000313" key="2">
    <source>
        <dbReference type="EMBL" id="RZC64484.1"/>
    </source>
</evidence>
<reference evidence="2 3" key="1">
    <citation type="journal article" date="2018" name="Science">
        <title>The opium poppy genome and morphinan production.</title>
        <authorList>
            <person name="Guo L."/>
            <person name="Winzer T."/>
            <person name="Yang X."/>
            <person name="Li Y."/>
            <person name="Ning Z."/>
            <person name="He Z."/>
            <person name="Teodor R."/>
            <person name="Lu Y."/>
            <person name="Bowser T.A."/>
            <person name="Graham I.A."/>
            <person name="Ye K."/>
        </authorList>
    </citation>
    <scope>NUCLEOTIDE SEQUENCE [LARGE SCALE GENOMIC DNA]</scope>
    <source>
        <strain evidence="3">cv. HN1</strain>
        <tissue evidence="2">Leaves</tissue>
    </source>
</reference>
<dbReference type="EMBL" id="CM010720">
    <property type="protein sequence ID" value="RZC64484.1"/>
    <property type="molecule type" value="Genomic_DNA"/>
</dbReference>
<dbReference type="Gramene" id="RZC64484">
    <property type="protein sequence ID" value="RZC64484"/>
    <property type="gene ID" value="C5167_008169"/>
</dbReference>
<dbReference type="AlphaFoldDB" id="A0A4Y7JTS0"/>
<keyword evidence="1" id="KW-0812">Transmembrane</keyword>
<sequence>MDLPIKTLTNHMRLFNHLQILYKFNVLVLKEIILLLLHGIIRFILVLCASWKDDGMTVFLEGCDKQVKIWPLTSGGQPVTVVIHDAEP</sequence>
<feature type="transmembrane region" description="Helical" evidence="1">
    <location>
        <begin position="32"/>
        <end position="51"/>
    </location>
</feature>
<protein>
    <submittedName>
        <fullName evidence="2">Uncharacterized protein</fullName>
    </submittedName>
</protein>
<proteinExistence type="predicted"/>
<dbReference type="STRING" id="3469.A0A4Y7JTS0"/>
<evidence type="ECO:0000256" key="1">
    <source>
        <dbReference type="SAM" id="Phobius"/>
    </source>
</evidence>
<name>A0A4Y7JTS0_PAPSO</name>
<keyword evidence="3" id="KW-1185">Reference proteome</keyword>
<keyword evidence="1" id="KW-1133">Transmembrane helix</keyword>
<dbReference type="Proteomes" id="UP000316621">
    <property type="component" value="Chromosome 6"/>
</dbReference>